<feature type="domain" description="Oxidoreductase-like" evidence="2">
    <location>
        <begin position="420"/>
        <end position="445"/>
    </location>
</feature>
<evidence type="ECO:0000313" key="3">
    <source>
        <dbReference type="EMBL" id="KAK1794256.1"/>
    </source>
</evidence>
<evidence type="ECO:0000256" key="1">
    <source>
        <dbReference type="SAM" id="MobiDB-lite"/>
    </source>
</evidence>
<dbReference type="InterPro" id="IPR039251">
    <property type="entry name" value="OXLD1"/>
</dbReference>
<proteinExistence type="predicted"/>
<feature type="region of interest" description="Disordered" evidence="1">
    <location>
        <begin position="393"/>
        <end position="416"/>
    </location>
</feature>
<dbReference type="InterPro" id="IPR019180">
    <property type="entry name" value="Oxidoreductase-like_N"/>
</dbReference>
<dbReference type="PANTHER" id="PTHR21193">
    <property type="entry name" value="OXIDOREDUCTASE-LIKE DOMAIN-CONTAINING PROTEIN 1"/>
    <property type="match status" value="1"/>
</dbReference>
<dbReference type="EMBL" id="JAROKS010000017">
    <property type="protein sequence ID" value="KAK1794256.1"/>
    <property type="molecule type" value="Genomic_DNA"/>
</dbReference>
<organism evidence="3 4">
    <name type="scientific">Electrophorus voltai</name>
    <dbReference type="NCBI Taxonomy" id="2609070"/>
    <lineage>
        <taxon>Eukaryota</taxon>
        <taxon>Metazoa</taxon>
        <taxon>Chordata</taxon>
        <taxon>Craniata</taxon>
        <taxon>Vertebrata</taxon>
        <taxon>Euteleostomi</taxon>
        <taxon>Actinopterygii</taxon>
        <taxon>Neopterygii</taxon>
        <taxon>Teleostei</taxon>
        <taxon>Ostariophysi</taxon>
        <taxon>Gymnotiformes</taxon>
        <taxon>Gymnotoidei</taxon>
        <taxon>Gymnotidae</taxon>
        <taxon>Electrophorus</taxon>
    </lineage>
</organism>
<dbReference type="GO" id="GO:0005739">
    <property type="term" value="C:mitochondrion"/>
    <property type="evidence" value="ECO:0007669"/>
    <property type="project" value="TreeGrafter"/>
</dbReference>
<evidence type="ECO:0000259" key="2">
    <source>
        <dbReference type="Pfam" id="PF09791"/>
    </source>
</evidence>
<dbReference type="Proteomes" id="UP001239994">
    <property type="component" value="Unassembled WGS sequence"/>
</dbReference>
<protein>
    <recommendedName>
        <fullName evidence="2">Oxidoreductase-like domain-containing protein</fullName>
    </recommendedName>
</protein>
<name>A0AAD8Z894_9TELE</name>
<evidence type="ECO:0000313" key="4">
    <source>
        <dbReference type="Proteomes" id="UP001239994"/>
    </source>
</evidence>
<sequence>MREEISQKLVYVYMREEISQKLVYVYMREEISQKLVYVYMREEISQKLVYVYMREEISQKLVYVYMREEISQKLVYVYMREEISQKLVYVYMREEISQKLVYVYMREEISQKLVYVYMREEISQKLVYVYMREEISQKLVYVYMREEISQKLVYVYMREEISQKLVYVYMREEISQKLVYVYMREEISQKLVYVYMREEISQKLVYVYMRDERRSQKLVYVYMLLYRTDGNSEAFPLSFTQSPVGQRGSRMAPLVTEVSFWGCQPRYGGEEHCALCEAQTKLDLCEARLAFLCGDPQEAGQEHQAQSKLTCSATDPPPNASVTPCQGQTHFWAFHGQHHRHKECHAIAKWSVRTIILYILYPSPATKKCLVGTTLPQSRLLHCLTRPLRCRNQDESALPSSGPRAGGTARSGLSESACSSPPPPPACCCMSGCHNCAWIEYAEQLLKCYSGGGEKALDAVEENVHDENMKTYLRMEIRLLKGE</sequence>
<dbReference type="PANTHER" id="PTHR21193:SF3">
    <property type="entry name" value="OXIDOREDUCTASE-LIKE DOMAIN-CONTAINING PROTEIN 1"/>
    <property type="match status" value="1"/>
</dbReference>
<gene>
    <name evidence="3" type="ORF">P4O66_011146</name>
</gene>
<accession>A0AAD8Z894</accession>
<dbReference type="AlphaFoldDB" id="A0AAD8Z894"/>
<keyword evidence="4" id="KW-1185">Reference proteome</keyword>
<reference evidence="3" key="1">
    <citation type="submission" date="2023-03" db="EMBL/GenBank/DDBJ databases">
        <title>Electrophorus voltai genome.</title>
        <authorList>
            <person name="Bian C."/>
        </authorList>
    </citation>
    <scope>NUCLEOTIDE SEQUENCE</scope>
    <source>
        <strain evidence="3">CB-2022</strain>
        <tissue evidence="3">Muscle</tissue>
    </source>
</reference>
<comment type="caution">
    <text evidence="3">The sequence shown here is derived from an EMBL/GenBank/DDBJ whole genome shotgun (WGS) entry which is preliminary data.</text>
</comment>
<dbReference type="Pfam" id="PF09791">
    <property type="entry name" value="Oxidored-like"/>
    <property type="match status" value="1"/>
</dbReference>